<dbReference type="OrthoDB" id="5562606at2759"/>
<dbReference type="OMA" id="YQGPKMF"/>
<dbReference type="GO" id="GO:0015629">
    <property type="term" value="C:actin cytoskeleton"/>
    <property type="evidence" value="ECO:0007669"/>
    <property type="project" value="TreeGrafter"/>
</dbReference>
<dbReference type="GO" id="GO:0005739">
    <property type="term" value="C:mitochondrion"/>
    <property type="evidence" value="ECO:0007669"/>
    <property type="project" value="TreeGrafter"/>
</dbReference>
<evidence type="ECO:0000313" key="2">
    <source>
        <dbReference type="Proteomes" id="UP000037069"/>
    </source>
</evidence>
<protein>
    <submittedName>
        <fullName evidence="1">Uncharacterized protein</fullName>
    </submittedName>
</protein>
<dbReference type="InterPro" id="IPR017248">
    <property type="entry name" value="HAX-1"/>
</dbReference>
<evidence type="ECO:0000313" key="1">
    <source>
        <dbReference type="EMBL" id="KNC33484.1"/>
    </source>
</evidence>
<reference evidence="1 2" key="1">
    <citation type="journal article" date="2015" name="Nat. Commun.">
        <title>Lucilia cuprina genome unlocks parasitic fly biology to underpin future interventions.</title>
        <authorList>
            <person name="Anstead C.A."/>
            <person name="Korhonen P.K."/>
            <person name="Young N.D."/>
            <person name="Hall R.S."/>
            <person name="Jex A.R."/>
            <person name="Murali S.C."/>
            <person name="Hughes D.S."/>
            <person name="Lee S.F."/>
            <person name="Perry T."/>
            <person name="Stroehlein A.J."/>
            <person name="Ansell B.R."/>
            <person name="Breugelmans B."/>
            <person name="Hofmann A."/>
            <person name="Qu J."/>
            <person name="Dugan S."/>
            <person name="Lee S.L."/>
            <person name="Chao H."/>
            <person name="Dinh H."/>
            <person name="Han Y."/>
            <person name="Doddapaneni H.V."/>
            <person name="Worley K.C."/>
            <person name="Muzny D.M."/>
            <person name="Ioannidis P."/>
            <person name="Waterhouse R.M."/>
            <person name="Zdobnov E.M."/>
            <person name="James P.J."/>
            <person name="Bagnall N.H."/>
            <person name="Kotze A.C."/>
            <person name="Gibbs R.A."/>
            <person name="Richards S."/>
            <person name="Batterham P."/>
            <person name="Gasser R.B."/>
        </authorList>
    </citation>
    <scope>NUCLEOTIDE SEQUENCE [LARGE SCALE GENOMIC DNA]</scope>
    <source>
        <strain evidence="1 2">LS</strain>
        <tissue evidence="1">Full body</tissue>
    </source>
</reference>
<dbReference type="Proteomes" id="UP000037069">
    <property type="component" value="Unassembled WGS sequence"/>
</dbReference>
<dbReference type="GO" id="GO:0016529">
    <property type="term" value="C:sarcoplasmic reticulum"/>
    <property type="evidence" value="ECO:0007669"/>
    <property type="project" value="TreeGrafter"/>
</dbReference>
<dbReference type="PANTHER" id="PTHR14938">
    <property type="entry name" value="HCLS1-ASSOCIATED PROTEIN X-1"/>
    <property type="match status" value="1"/>
</dbReference>
<proteinExistence type="predicted"/>
<keyword evidence="2" id="KW-1185">Reference proteome</keyword>
<dbReference type="GO" id="GO:0030833">
    <property type="term" value="P:regulation of actin filament polymerization"/>
    <property type="evidence" value="ECO:0007669"/>
    <property type="project" value="TreeGrafter"/>
</dbReference>
<dbReference type="AlphaFoldDB" id="A0A0L0CPX1"/>
<dbReference type="GO" id="GO:0016324">
    <property type="term" value="C:apical plasma membrane"/>
    <property type="evidence" value="ECO:0007669"/>
    <property type="project" value="TreeGrafter"/>
</dbReference>
<dbReference type="PANTHER" id="PTHR14938:SF2">
    <property type="entry name" value="HCLS1-ASSOCIATED PROTEIN X-1"/>
    <property type="match status" value="1"/>
</dbReference>
<dbReference type="EMBL" id="JRES01000186">
    <property type="protein sequence ID" value="KNC33484.1"/>
    <property type="molecule type" value="Genomic_DNA"/>
</dbReference>
<dbReference type="GO" id="GO:0043066">
    <property type="term" value="P:negative regulation of apoptotic process"/>
    <property type="evidence" value="ECO:0007669"/>
    <property type="project" value="InterPro"/>
</dbReference>
<name>A0A0L0CPX1_LUCCU</name>
<gene>
    <name evidence="1" type="ORF">FF38_05827</name>
</gene>
<organism evidence="1 2">
    <name type="scientific">Lucilia cuprina</name>
    <name type="common">Green bottle fly</name>
    <name type="synonym">Australian sheep blowfly</name>
    <dbReference type="NCBI Taxonomy" id="7375"/>
    <lineage>
        <taxon>Eukaryota</taxon>
        <taxon>Metazoa</taxon>
        <taxon>Ecdysozoa</taxon>
        <taxon>Arthropoda</taxon>
        <taxon>Hexapoda</taxon>
        <taxon>Insecta</taxon>
        <taxon>Pterygota</taxon>
        <taxon>Neoptera</taxon>
        <taxon>Endopterygota</taxon>
        <taxon>Diptera</taxon>
        <taxon>Brachycera</taxon>
        <taxon>Muscomorpha</taxon>
        <taxon>Oestroidea</taxon>
        <taxon>Calliphoridae</taxon>
        <taxon>Luciliinae</taxon>
        <taxon>Lucilia</taxon>
    </lineage>
</organism>
<comment type="caution">
    <text evidence="1">The sequence shown here is derived from an EMBL/GenBank/DDBJ whole genome shotgun (WGS) entry which is preliminary data.</text>
</comment>
<sequence>MDILKKMFQQNEDEAKKNLESNVSAKDEFRKPQWFEEAETDDELFDDDRKFVFQIFTNPMELQKHFERQMQQILEAVSEMEGDNGIAVEKDLKEEYLKPGFESEILKEFEKQKKQYFDTDLDGEIFPEQLHSLIQRFANGEGEVIKHIPESEAQGNILPRNDNKFSRNWKTKPKLSDEEIIMGKIHGTLIDEDKELRKRPAPPSMIPRGGRPDIMTPMTPMMPRGSFGGGAFDGNYQGPKMFSQSVMTKTIRKPDGTYETTKVTQDSQGNKTTTVTRTVDGKTETITTYDGAAGGGTAGHNQMLQRHADNKPEAQVYSDRNVYVSKEGYALPRNLW</sequence>
<dbReference type="GO" id="GO:0030136">
    <property type="term" value="C:clathrin-coated vesicle"/>
    <property type="evidence" value="ECO:0007669"/>
    <property type="project" value="TreeGrafter"/>
</dbReference>
<accession>A0A0L0CPX1</accession>